<evidence type="ECO:0000256" key="6">
    <source>
        <dbReference type="SAM" id="Phobius"/>
    </source>
</evidence>
<organism evidence="7 8">
    <name type="scientific">Rhodoferax aquaticus</name>
    <dbReference type="NCBI Taxonomy" id="2527691"/>
    <lineage>
        <taxon>Bacteria</taxon>
        <taxon>Pseudomonadati</taxon>
        <taxon>Pseudomonadota</taxon>
        <taxon>Betaproteobacteria</taxon>
        <taxon>Burkholderiales</taxon>
        <taxon>Comamonadaceae</taxon>
        <taxon>Rhodoferax</taxon>
    </lineage>
</organism>
<sequence>MIEWKVWGLLLTFAVPMILSPGPGNTVLAALGGRFGVRGTVPFWMGFELGNFVWCLVYGFGLSELFKTYPVAYDLLKWGGTLYVLYLAWGFFKSTSMAERQDQAPMGFMDGFLSLSLNPKIHTMILVMYSQFLTPSLPLAMQVTQIALVFVAVGLVCHFAWIYGGQVLFSRIQSARSIRAQGIAFGLSMVLVAAYTALS</sequence>
<evidence type="ECO:0000256" key="4">
    <source>
        <dbReference type="ARBA" id="ARBA00022989"/>
    </source>
</evidence>
<feature type="transmembrane region" description="Helical" evidence="6">
    <location>
        <begin position="6"/>
        <end position="31"/>
    </location>
</feature>
<dbReference type="GO" id="GO:0015171">
    <property type="term" value="F:amino acid transmembrane transporter activity"/>
    <property type="evidence" value="ECO:0007669"/>
    <property type="project" value="TreeGrafter"/>
</dbReference>
<dbReference type="PANTHER" id="PTHR30086:SF20">
    <property type="entry name" value="ARGININE EXPORTER PROTEIN ARGO-RELATED"/>
    <property type="match status" value="1"/>
</dbReference>
<dbReference type="InterPro" id="IPR001123">
    <property type="entry name" value="LeuE-type"/>
</dbReference>
<reference evidence="8" key="1">
    <citation type="submission" date="2019-02" db="EMBL/GenBank/DDBJ databases">
        <title>Complete genome sequence of Rhodoferax sp. Gr-4.</title>
        <authorList>
            <person name="Jin L."/>
        </authorList>
    </citation>
    <scope>NUCLEOTIDE SEQUENCE [LARGE SCALE GENOMIC DNA]</scope>
    <source>
        <strain evidence="8">Gr-4</strain>
    </source>
</reference>
<dbReference type="GO" id="GO:0033228">
    <property type="term" value="P:cysteine export across plasma membrane"/>
    <property type="evidence" value="ECO:0007669"/>
    <property type="project" value="TreeGrafter"/>
</dbReference>
<evidence type="ECO:0000256" key="1">
    <source>
        <dbReference type="ARBA" id="ARBA00004651"/>
    </source>
</evidence>
<proteinExistence type="predicted"/>
<evidence type="ECO:0000256" key="3">
    <source>
        <dbReference type="ARBA" id="ARBA00022692"/>
    </source>
</evidence>
<dbReference type="EMBL" id="CP036282">
    <property type="protein sequence ID" value="QDL56486.1"/>
    <property type="molecule type" value="Genomic_DNA"/>
</dbReference>
<keyword evidence="2" id="KW-1003">Cell membrane</keyword>
<dbReference type="PANTHER" id="PTHR30086">
    <property type="entry name" value="ARGININE EXPORTER PROTEIN ARGO"/>
    <property type="match status" value="1"/>
</dbReference>
<feature type="transmembrane region" description="Helical" evidence="6">
    <location>
        <begin position="182"/>
        <end position="198"/>
    </location>
</feature>
<name>A0A515EUZ1_9BURK</name>
<dbReference type="RefSeq" id="WP_142813921.1">
    <property type="nucleotide sequence ID" value="NZ_CP036282.1"/>
</dbReference>
<evidence type="ECO:0000256" key="5">
    <source>
        <dbReference type="ARBA" id="ARBA00023136"/>
    </source>
</evidence>
<comment type="subcellular location">
    <subcellularLocation>
        <location evidence="1">Cell membrane</location>
        <topology evidence="1">Multi-pass membrane protein</topology>
    </subcellularLocation>
</comment>
<dbReference type="GO" id="GO:0005886">
    <property type="term" value="C:plasma membrane"/>
    <property type="evidence" value="ECO:0007669"/>
    <property type="project" value="UniProtKB-SubCell"/>
</dbReference>
<reference evidence="8" key="2">
    <citation type="journal article" date="2020" name="Int. J. Syst. Evol. Microbiol.">
        <title>Genomic insights into a novel species Rhodoferax aquaticus sp. nov., isolated from freshwater.</title>
        <authorList>
            <person name="Li T."/>
            <person name="Zhuo Y."/>
            <person name="Jin C.Z."/>
            <person name="Wu X."/>
            <person name="Ko S.R."/>
            <person name="Jin F.J."/>
            <person name="Ahn C.Y."/>
            <person name="Oh H.M."/>
            <person name="Lee H.G."/>
            <person name="Jin L."/>
        </authorList>
    </citation>
    <scope>NUCLEOTIDE SEQUENCE [LARGE SCALE GENOMIC DNA]</scope>
    <source>
        <strain evidence="8">Gr-4</strain>
    </source>
</reference>
<accession>A0A515EUZ1</accession>
<protein>
    <submittedName>
        <fullName evidence="7">LysE family translocator</fullName>
    </submittedName>
</protein>
<dbReference type="KEGG" id="rhg:EXZ61_21290"/>
<dbReference type="Pfam" id="PF01810">
    <property type="entry name" value="LysE"/>
    <property type="match status" value="1"/>
</dbReference>
<keyword evidence="5 6" id="KW-0472">Membrane</keyword>
<dbReference type="Proteomes" id="UP000317365">
    <property type="component" value="Chromosome"/>
</dbReference>
<evidence type="ECO:0000313" key="8">
    <source>
        <dbReference type="Proteomes" id="UP000317365"/>
    </source>
</evidence>
<feature type="transmembrane region" description="Helical" evidence="6">
    <location>
        <begin position="139"/>
        <end position="161"/>
    </location>
</feature>
<feature type="transmembrane region" description="Helical" evidence="6">
    <location>
        <begin position="43"/>
        <end position="63"/>
    </location>
</feature>
<evidence type="ECO:0000313" key="7">
    <source>
        <dbReference type="EMBL" id="QDL56486.1"/>
    </source>
</evidence>
<feature type="transmembrane region" description="Helical" evidence="6">
    <location>
        <begin position="75"/>
        <end position="92"/>
    </location>
</feature>
<evidence type="ECO:0000256" key="2">
    <source>
        <dbReference type="ARBA" id="ARBA00022475"/>
    </source>
</evidence>
<keyword evidence="8" id="KW-1185">Reference proteome</keyword>
<keyword evidence="3 6" id="KW-0812">Transmembrane</keyword>
<keyword evidence="4 6" id="KW-1133">Transmembrane helix</keyword>
<gene>
    <name evidence="7" type="ORF">EXZ61_21290</name>
</gene>
<dbReference type="AlphaFoldDB" id="A0A515EUZ1"/>